<dbReference type="InterPro" id="IPR011035">
    <property type="entry name" value="Ribosomal_bL25/Gln-tRNA_synth"/>
</dbReference>
<evidence type="ECO:0000256" key="6">
    <source>
        <dbReference type="SAM" id="MobiDB-lite"/>
    </source>
</evidence>
<feature type="domain" description="Large ribosomal subunit protein bL25 L25" evidence="7">
    <location>
        <begin position="6"/>
        <end position="90"/>
    </location>
</feature>
<evidence type="ECO:0000256" key="3">
    <source>
        <dbReference type="ARBA" id="ARBA00022980"/>
    </source>
</evidence>
<dbReference type="SUPFAM" id="SSF50715">
    <property type="entry name" value="Ribosomal protein L25-like"/>
    <property type="match status" value="1"/>
</dbReference>
<feature type="compositionally biased region" description="Acidic residues" evidence="6">
    <location>
        <begin position="206"/>
        <end position="219"/>
    </location>
</feature>
<keyword evidence="2 5" id="KW-0694">RNA-binding</keyword>
<dbReference type="PANTHER" id="PTHR33284:SF1">
    <property type="entry name" value="RIBOSOMAL PROTEIN L25_GLN-TRNA SYNTHETASE, ANTI-CODON-BINDING DOMAIN-CONTAINING PROTEIN"/>
    <property type="match status" value="1"/>
</dbReference>
<keyword evidence="10" id="KW-1185">Reference proteome</keyword>
<dbReference type="InterPro" id="IPR029751">
    <property type="entry name" value="Ribosomal_L25_dom"/>
</dbReference>
<proteinExistence type="inferred from homology"/>
<comment type="subunit">
    <text evidence="5">Part of the 50S ribosomal subunit; part of the 5S rRNA/L5/L18/L25 subcomplex. Contacts the 5S rRNA. Binds to the 5S rRNA independently of L5 and L18.</text>
</comment>
<evidence type="ECO:0000256" key="1">
    <source>
        <dbReference type="ARBA" id="ARBA00022730"/>
    </source>
</evidence>
<evidence type="ECO:0000256" key="5">
    <source>
        <dbReference type="HAMAP-Rule" id="MF_01334"/>
    </source>
</evidence>
<dbReference type="Pfam" id="PF14693">
    <property type="entry name" value="Ribosomal_TL5_C"/>
    <property type="match status" value="1"/>
</dbReference>
<dbReference type="CDD" id="cd00495">
    <property type="entry name" value="Ribosomal_L25_TL5_CTC"/>
    <property type="match status" value="1"/>
</dbReference>
<keyword evidence="4 5" id="KW-0687">Ribonucleoprotein</keyword>
<gene>
    <name evidence="5" type="primary">rplY</name>
    <name evidence="5" type="synonym">ctc</name>
    <name evidence="9" type="ORF">N864_03120</name>
</gene>
<evidence type="ECO:0000259" key="8">
    <source>
        <dbReference type="Pfam" id="PF14693"/>
    </source>
</evidence>
<feature type="region of interest" description="Disordered" evidence="6">
    <location>
        <begin position="189"/>
        <end position="219"/>
    </location>
</feature>
<dbReference type="OrthoDB" id="5242980at2"/>
<evidence type="ECO:0000313" key="9">
    <source>
        <dbReference type="EMBL" id="EWT05651.1"/>
    </source>
</evidence>
<dbReference type="InterPro" id="IPR020057">
    <property type="entry name" value="Ribosomal_bL25_b-dom"/>
</dbReference>
<evidence type="ECO:0000256" key="2">
    <source>
        <dbReference type="ARBA" id="ARBA00022884"/>
    </source>
</evidence>
<dbReference type="NCBIfam" id="TIGR00731">
    <property type="entry name" value="bL25_bact_ctc"/>
    <property type="match status" value="1"/>
</dbReference>
<protein>
    <recommendedName>
        <fullName evidence="5">Large ribosomal subunit protein bL25</fullName>
    </recommendedName>
    <alternativeName>
        <fullName evidence="5">General stress protein CTC</fullName>
    </alternativeName>
</protein>
<dbReference type="InterPro" id="IPR001021">
    <property type="entry name" value="Ribosomal_bL25_long"/>
</dbReference>
<dbReference type="EMBL" id="AWQS01000097">
    <property type="protein sequence ID" value="EWT05651.1"/>
    <property type="molecule type" value="Genomic_DNA"/>
</dbReference>
<comment type="caution">
    <text evidence="9">The sequence shown here is derived from an EMBL/GenBank/DDBJ whole genome shotgun (WGS) entry which is preliminary data.</text>
</comment>
<dbReference type="RefSeq" id="WP_034717088.1">
    <property type="nucleotide sequence ID" value="NZ_AWQS01000097.1"/>
</dbReference>
<dbReference type="HAMAP" id="MF_01334">
    <property type="entry name" value="Ribosomal_bL25_CTC"/>
    <property type="match status" value="1"/>
</dbReference>
<sequence>MSEIKLTAERRTQFGKGAARKLRRAHQIPAVIYGHGTEPVHVALPGHATMLALKTANALLSIELEGNSTLVLAKDVQRDPIKPVIEHIDLVVVRRGEKVNVEVPVHVEGDAGPDTLVTLDLQTLELAVEATHIPERVVVSVEGLEAGTQILAAAVELPEGAELVTDPEALVVNVTAQVSAEALEEELAEAEAEVGIEHEESAAEVQTEEAAEATESTEG</sequence>
<evidence type="ECO:0000256" key="4">
    <source>
        <dbReference type="ARBA" id="ARBA00023274"/>
    </source>
</evidence>
<dbReference type="InterPro" id="IPR020930">
    <property type="entry name" value="Ribosomal_uL5_bac-type"/>
</dbReference>
<dbReference type="PATRIC" id="fig|584657.3.peg.2452"/>
<comment type="function">
    <text evidence="5">This is one of the proteins that binds to the 5S RNA in the ribosome where it forms part of the central protuberance.</text>
</comment>
<dbReference type="GO" id="GO:0003735">
    <property type="term" value="F:structural constituent of ribosome"/>
    <property type="evidence" value="ECO:0007669"/>
    <property type="project" value="InterPro"/>
</dbReference>
<dbReference type="Gene3D" id="2.170.120.20">
    <property type="entry name" value="Ribosomal protein L25, beta domain"/>
    <property type="match status" value="1"/>
</dbReference>
<dbReference type="GO" id="GO:0008097">
    <property type="term" value="F:5S rRNA binding"/>
    <property type="evidence" value="ECO:0007669"/>
    <property type="project" value="InterPro"/>
</dbReference>
<keyword evidence="3 5" id="KW-0689">Ribosomal protein</keyword>
<evidence type="ECO:0000259" key="7">
    <source>
        <dbReference type="Pfam" id="PF01386"/>
    </source>
</evidence>
<reference evidence="10" key="1">
    <citation type="submission" date="2013-08" db="EMBL/GenBank/DDBJ databases">
        <title>Intrasporangium oryzae NRRL B-24470.</title>
        <authorList>
            <person name="Liu H."/>
            <person name="Wang G."/>
        </authorList>
    </citation>
    <scope>NUCLEOTIDE SEQUENCE [LARGE SCALE GENOMIC DNA]</scope>
    <source>
        <strain evidence="10">Q5-1</strain>
    </source>
</reference>
<dbReference type="AlphaFoldDB" id="W9GHE8"/>
<dbReference type="GO" id="GO:0006412">
    <property type="term" value="P:translation"/>
    <property type="evidence" value="ECO:0007669"/>
    <property type="project" value="UniProtKB-UniRule"/>
</dbReference>
<dbReference type="InterPro" id="IPR037121">
    <property type="entry name" value="Ribosomal_bL25_C"/>
</dbReference>
<accession>W9GHE8</accession>
<name>W9GHE8_9MICO</name>
<evidence type="ECO:0000313" key="10">
    <source>
        <dbReference type="Proteomes" id="UP000019494"/>
    </source>
</evidence>
<dbReference type="Pfam" id="PF01386">
    <property type="entry name" value="Ribosomal_L25p"/>
    <property type="match status" value="1"/>
</dbReference>
<dbReference type="Gene3D" id="2.40.240.10">
    <property type="entry name" value="Ribosomal Protein L25, Chain P"/>
    <property type="match status" value="1"/>
</dbReference>
<organism evidence="9 10">
    <name type="scientific">Intrasporangium chromatireducens Q5-1</name>
    <dbReference type="NCBI Taxonomy" id="584657"/>
    <lineage>
        <taxon>Bacteria</taxon>
        <taxon>Bacillati</taxon>
        <taxon>Actinomycetota</taxon>
        <taxon>Actinomycetes</taxon>
        <taxon>Micrococcales</taxon>
        <taxon>Intrasporangiaceae</taxon>
        <taxon>Intrasporangium</taxon>
    </lineage>
</organism>
<dbReference type="InterPro" id="IPR020056">
    <property type="entry name" value="Rbsml_bL25/Gln-tRNA_synth_N"/>
</dbReference>
<dbReference type="GO" id="GO:0022625">
    <property type="term" value="C:cytosolic large ribosomal subunit"/>
    <property type="evidence" value="ECO:0007669"/>
    <property type="project" value="TreeGrafter"/>
</dbReference>
<dbReference type="NCBIfam" id="NF004131">
    <property type="entry name" value="PRK05618.2-1"/>
    <property type="match status" value="1"/>
</dbReference>
<dbReference type="Proteomes" id="UP000019494">
    <property type="component" value="Unassembled WGS sequence"/>
</dbReference>
<feature type="domain" description="Large ribosomal subunit protein bL25 beta" evidence="8">
    <location>
        <begin position="98"/>
        <end position="176"/>
    </location>
</feature>
<dbReference type="PANTHER" id="PTHR33284">
    <property type="entry name" value="RIBOSOMAL PROTEIN L25/GLN-TRNA SYNTHETASE, ANTI-CODON-BINDING DOMAIN-CONTAINING PROTEIN"/>
    <property type="match status" value="1"/>
</dbReference>
<comment type="similarity">
    <text evidence="5">Belongs to the bacterial ribosomal protein bL25 family. CTC subfamily.</text>
</comment>
<keyword evidence="1 5" id="KW-0699">rRNA-binding</keyword>